<dbReference type="Proteomes" id="UP001340816">
    <property type="component" value="Chromosome"/>
</dbReference>
<dbReference type="RefSeq" id="WP_326729523.1">
    <property type="nucleotide sequence ID" value="NZ_CP108134.1"/>
</dbReference>
<evidence type="ECO:0000313" key="2">
    <source>
        <dbReference type="Proteomes" id="UP001340816"/>
    </source>
</evidence>
<dbReference type="Gene3D" id="3.40.50.300">
    <property type="entry name" value="P-loop containing nucleotide triphosphate hydrolases"/>
    <property type="match status" value="1"/>
</dbReference>
<dbReference type="EMBL" id="CP109135">
    <property type="protein sequence ID" value="WSD16627.1"/>
    <property type="molecule type" value="Genomic_DNA"/>
</dbReference>
<evidence type="ECO:0000313" key="1">
    <source>
        <dbReference type="EMBL" id="WSD16627.1"/>
    </source>
</evidence>
<gene>
    <name evidence="1" type="ORF">OHB35_27155</name>
</gene>
<protein>
    <recommendedName>
        <fullName evidence="3">CobQ/CobB/MinD/ParA nucleotide binding domain-containing protein</fullName>
    </recommendedName>
</protein>
<accession>A0ABZ1HDG3</accession>
<dbReference type="SUPFAM" id="SSF52540">
    <property type="entry name" value="P-loop containing nucleoside triphosphate hydrolases"/>
    <property type="match status" value="1"/>
</dbReference>
<evidence type="ECO:0008006" key="3">
    <source>
        <dbReference type="Google" id="ProtNLM"/>
    </source>
</evidence>
<dbReference type="InterPro" id="IPR027417">
    <property type="entry name" value="P-loop_NTPase"/>
</dbReference>
<organism evidence="1 2">
    <name type="scientific">Streptomyces phaeochromogenes</name>
    <dbReference type="NCBI Taxonomy" id="1923"/>
    <lineage>
        <taxon>Bacteria</taxon>
        <taxon>Bacillati</taxon>
        <taxon>Actinomycetota</taxon>
        <taxon>Actinomycetes</taxon>
        <taxon>Kitasatosporales</taxon>
        <taxon>Streptomycetaceae</taxon>
        <taxon>Streptomyces</taxon>
        <taxon>Streptomyces phaeochromogenes group</taxon>
    </lineage>
</organism>
<keyword evidence="2" id="KW-1185">Reference proteome</keyword>
<reference evidence="1 2" key="1">
    <citation type="submission" date="2022-10" db="EMBL/GenBank/DDBJ databases">
        <title>The complete genomes of actinobacterial strains from the NBC collection.</title>
        <authorList>
            <person name="Joergensen T.S."/>
            <person name="Alvarez Arevalo M."/>
            <person name="Sterndorff E.B."/>
            <person name="Faurdal D."/>
            <person name="Vuksanovic O."/>
            <person name="Mourched A.-S."/>
            <person name="Charusanti P."/>
            <person name="Shaw S."/>
            <person name="Blin K."/>
            <person name="Weber T."/>
        </authorList>
    </citation>
    <scope>NUCLEOTIDE SEQUENCE [LARGE SCALE GENOMIC DNA]</scope>
    <source>
        <strain evidence="1 2">NBC 01752</strain>
    </source>
</reference>
<sequence>MAESGERELGRSWSAAVLSARPGEGTTLVATAAAALIDAETGPKGQNVILMDADLATAGLSRLLRAWRATGTGDEYGAGPAACDGRGLVGYALDRRTDLRDRSVQERLQDLRSPDGRTGDMALLALDGPGLSALAGLAGLPRILACAAQRLAELAGCLLVDCGSGWNERTRAVCESVDFVFVVGRAGDRTHPDTRRLAGRLEESGLLPKTIGHIANRPENVENRHGPQSAGGPRAVEDTLPLRTVIDLPYDPRAAQALARGSLSGPGSAFETALRRGMDALEPDLFRTGFDIY</sequence>
<dbReference type="GeneID" id="93930088"/>
<name>A0ABZ1HDG3_STRPH</name>
<proteinExistence type="predicted"/>